<name>A0A081PDK2_9SPHI</name>
<dbReference type="GO" id="GO:0003677">
    <property type="term" value="F:DNA binding"/>
    <property type="evidence" value="ECO:0007669"/>
    <property type="project" value="InterPro"/>
</dbReference>
<dbReference type="SUPFAM" id="SSF47413">
    <property type="entry name" value="lambda repressor-like DNA-binding domains"/>
    <property type="match status" value="1"/>
</dbReference>
<protein>
    <submittedName>
        <fullName evidence="2">Plasmid maintenance system antidote protein</fullName>
    </submittedName>
</protein>
<reference evidence="2 3" key="1">
    <citation type="journal article" date="1992" name="Int. J. Syst. Bacteriol.">
        <title>Sphingobacterium antarcticus sp. nov. a Psychrotrophic Bacterium from the Soils of Schirmacher Oasis, Antarctica.</title>
        <authorList>
            <person name="Shivaji S."/>
            <person name="Ray M.K."/>
            <person name="Rao N.S."/>
            <person name="Saiserr L."/>
            <person name="Jagannadham M.V."/>
            <person name="Kumar G.S."/>
            <person name="Reddy G."/>
            <person name="Bhargava P.M."/>
        </authorList>
    </citation>
    <scope>NUCLEOTIDE SEQUENCE [LARGE SCALE GENOMIC DNA]</scope>
    <source>
        <strain evidence="2 3">4BY</strain>
    </source>
</reference>
<evidence type="ECO:0000313" key="3">
    <source>
        <dbReference type="Proteomes" id="UP000028007"/>
    </source>
</evidence>
<dbReference type="InterPro" id="IPR010982">
    <property type="entry name" value="Lambda_DNA-bd_dom_sf"/>
</dbReference>
<keyword evidence="3" id="KW-1185">Reference proteome</keyword>
<proteinExistence type="predicted"/>
<dbReference type="EMBL" id="JNFF01000107">
    <property type="protein sequence ID" value="KEQ28775.1"/>
    <property type="molecule type" value="Genomic_DNA"/>
</dbReference>
<evidence type="ECO:0000259" key="1">
    <source>
        <dbReference type="Pfam" id="PF21956"/>
    </source>
</evidence>
<comment type="caution">
    <text evidence="2">The sequence shown here is derived from an EMBL/GenBank/DDBJ whole genome shotgun (WGS) entry which is preliminary data.</text>
</comment>
<sequence>MEKSMIRYKGIHPGLILAHELEKRGIKKRPFALSINILPQTLNDITKARRRLTPSISLKIDRALCLEEGTMLILQAYYDLKEEKEKSPGPTPDLKNLRKILFWDTDINKIDGQKQSTSIIQRVFERGNDIEKKTLLDFYGRSKIKSVTGRSGIKDNYIPIMKTLKSK</sequence>
<organism evidence="2 3">
    <name type="scientific">Pedobacter antarcticus 4BY</name>
    <dbReference type="NCBI Taxonomy" id="1358423"/>
    <lineage>
        <taxon>Bacteria</taxon>
        <taxon>Pseudomonadati</taxon>
        <taxon>Bacteroidota</taxon>
        <taxon>Sphingobacteriia</taxon>
        <taxon>Sphingobacteriales</taxon>
        <taxon>Sphingobacteriaceae</taxon>
        <taxon>Pedobacter</taxon>
    </lineage>
</organism>
<dbReference type="InterPro" id="IPR053830">
    <property type="entry name" value="DUF6922"/>
</dbReference>
<dbReference type="AlphaFoldDB" id="A0A081PDK2"/>
<gene>
    <name evidence="2" type="ORF">N180_18275</name>
</gene>
<evidence type="ECO:0000313" key="2">
    <source>
        <dbReference type="EMBL" id="KEQ28775.1"/>
    </source>
</evidence>
<dbReference type="Pfam" id="PF21956">
    <property type="entry name" value="DUF6922"/>
    <property type="match status" value="1"/>
</dbReference>
<feature type="domain" description="DUF6922" evidence="1">
    <location>
        <begin position="97"/>
        <end position="147"/>
    </location>
</feature>
<dbReference type="Proteomes" id="UP000028007">
    <property type="component" value="Unassembled WGS sequence"/>
</dbReference>
<dbReference type="OrthoDB" id="1364214at2"/>
<dbReference type="Gene3D" id="1.10.260.40">
    <property type="entry name" value="lambda repressor-like DNA-binding domains"/>
    <property type="match status" value="1"/>
</dbReference>
<dbReference type="eggNOG" id="COG3093">
    <property type="taxonomic scope" value="Bacteria"/>
</dbReference>
<accession>A0A081PDK2</accession>